<dbReference type="InterPro" id="IPR011042">
    <property type="entry name" value="6-blade_b-propeller_TolB-like"/>
</dbReference>
<reference evidence="6 7" key="1">
    <citation type="submission" date="2020-07" db="EMBL/GenBank/DDBJ databases">
        <title>Sequencing the genomes of 1000 actinobacteria strains.</title>
        <authorList>
            <person name="Klenk H.-P."/>
        </authorList>
    </citation>
    <scope>NUCLEOTIDE SEQUENCE [LARGE SCALE GENOMIC DNA]</scope>
    <source>
        <strain evidence="6 7">DSM 19970</strain>
    </source>
</reference>
<dbReference type="SUPFAM" id="SSF63829">
    <property type="entry name" value="Calcium-dependent phosphotriesterase"/>
    <property type="match status" value="1"/>
</dbReference>
<dbReference type="InterPro" id="IPR005511">
    <property type="entry name" value="SMP-30"/>
</dbReference>
<feature type="active site" description="Proton donor/acceptor" evidence="2">
    <location>
        <position position="215"/>
    </location>
</feature>
<proteinExistence type="inferred from homology"/>
<protein>
    <submittedName>
        <fullName evidence="6">Sugar lactone lactonase YvrE</fullName>
    </submittedName>
</protein>
<dbReference type="AlphaFoldDB" id="A0A7Z0CIY5"/>
<feature type="compositionally biased region" description="Gly residues" evidence="4">
    <location>
        <begin position="1"/>
        <end position="11"/>
    </location>
</feature>
<dbReference type="Pfam" id="PF08450">
    <property type="entry name" value="SGL"/>
    <property type="match status" value="1"/>
</dbReference>
<feature type="domain" description="SMP-30/Gluconolactonase/LRE-like region" evidence="5">
    <location>
        <begin position="31"/>
        <end position="273"/>
    </location>
</feature>
<dbReference type="PANTHER" id="PTHR10907:SF47">
    <property type="entry name" value="REGUCALCIN"/>
    <property type="match status" value="1"/>
</dbReference>
<dbReference type="RefSeq" id="WP_062075468.1">
    <property type="nucleotide sequence ID" value="NZ_BBRC01000009.1"/>
</dbReference>
<dbReference type="GO" id="GO:0004341">
    <property type="term" value="F:gluconolactonase activity"/>
    <property type="evidence" value="ECO:0007669"/>
    <property type="project" value="TreeGrafter"/>
</dbReference>
<feature type="binding site" evidence="3">
    <location>
        <position position="119"/>
    </location>
    <ligand>
        <name>substrate</name>
    </ligand>
</feature>
<keyword evidence="3" id="KW-0862">Zinc</keyword>
<evidence type="ECO:0000256" key="1">
    <source>
        <dbReference type="ARBA" id="ARBA00008853"/>
    </source>
</evidence>
<dbReference type="Gene3D" id="2.120.10.30">
    <property type="entry name" value="TolB, C-terminal domain"/>
    <property type="match status" value="1"/>
</dbReference>
<dbReference type="GO" id="GO:0019853">
    <property type="term" value="P:L-ascorbic acid biosynthetic process"/>
    <property type="evidence" value="ECO:0007669"/>
    <property type="project" value="TreeGrafter"/>
</dbReference>
<evidence type="ECO:0000256" key="3">
    <source>
        <dbReference type="PIRSR" id="PIRSR605511-2"/>
    </source>
</evidence>
<dbReference type="OrthoDB" id="2633250at2"/>
<evidence type="ECO:0000313" key="6">
    <source>
        <dbReference type="EMBL" id="NYI40378.1"/>
    </source>
</evidence>
<evidence type="ECO:0000313" key="7">
    <source>
        <dbReference type="Proteomes" id="UP000547973"/>
    </source>
</evidence>
<feature type="binding site" evidence="3">
    <location>
        <position position="139"/>
    </location>
    <ligand>
        <name>substrate</name>
    </ligand>
</feature>
<feature type="region of interest" description="Disordered" evidence="4">
    <location>
        <begin position="280"/>
        <end position="310"/>
    </location>
</feature>
<feature type="binding site" evidence="3">
    <location>
        <position position="167"/>
    </location>
    <ligand>
        <name>a divalent metal cation</name>
        <dbReference type="ChEBI" id="CHEBI:60240"/>
    </ligand>
</feature>
<comment type="cofactor">
    <cofactor evidence="3">
        <name>Zn(2+)</name>
        <dbReference type="ChEBI" id="CHEBI:29105"/>
    </cofactor>
    <text evidence="3">Binds 1 divalent metal cation per subunit.</text>
</comment>
<sequence>MKADGLGGSSKRGGWDAGNTPRPVSDVVCALGEGPTWDADAGMVRWVDIEAGAWFEAPVTADHVGATRMVLSVDGTLSAAVHAEDGGCLLARTRHLEHRDASGDTVATWELIPPDAPRRLNDGACDPAGRFVVGSMLLDSSSGDEQLWRLEHDGTVTVLDEGIGLSNGLAWSSDGGVMYHVDTRRHVVTARDYDSVSGRVGVPSVLINVGDGLPDGLAVDRDGDLWLAVWGEAQIRRFGPDGALRGPLHTGVERTSNCAFAGPNLDLLVVTSAGSGATPGAVDGRLLARRGPETGLPTRAWSPCPSNSQQ</sequence>
<comment type="similarity">
    <text evidence="1">Belongs to the SMP-30/CGR1 family.</text>
</comment>
<dbReference type="PANTHER" id="PTHR10907">
    <property type="entry name" value="REGUCALCIN"/>
    <property type="match status" value="1"/>
</dbReference>
<evidence type="ECO:0000256" key="4">
    <source>
        <dbReference type="SAM" id="MobiDB-lite"/>
    </source>
</evidence>
<dbReference type="EMBL" id="JACBZO010000001">
    <property type="protein sequence ID" value="NYI40378.1"/>
    <property type="molecule type" value="Genomic_DNA"/>
</dbReference>
<organism evidence="6 7">
    <name type="scientific">Demequina lutea</name>
    <dbReference type="NCBI Taxonomy" id="431489"/>
    <lineage>
        <taxon>Bacteria</taxon>
        <taxon>Bacillati</taxon>
        <taxon>Actinomycetota</taxon>
        <taxon>Actinomycetes</taxon>
        <taxon>Micrococcales</taxon>
        <taxon>Demequinaceae</taxon>
        <taxon>Demequina</taxon>
    </lineage>
</organism>
<name>A0A7Z0CIY5_9MICO</name>
<keyword evidence="7" id="KW-1185">Reference proteome</keyword>
<comment type="caution">
    <text evidence="6">The sequence shown here is derived from an EMBL/GenBank/DDBJ whole genome shotgun (WGS) entry which is preliminary data.</text>
</comment>
<evidence type="ECO:0000259" key="5">
    <source>
        <dbReference type="Pfam" id="PF08450"/>
    </source>
</evidence>
<gene>
    <name evidence="6" type="ORF">BKA03_000497</name>
</gene>
<feature type="binding site" evidence="3">
    <location>
        <position position="215"/>
    </location>
    <ligand>
        <name>a divalent metal cation</name>
        <dbReference type="ChEBI" id="CHEBI:60240"/>
    </ligand>
</feature>
<dbReference type="InterPro" id="IPR013658">
    <property type="entry name" value="SGL"/>
</dbReference>
<keyword evidence="3" id="KW-0479">Metal-binding</keyword>
<dbReference type="PRINTS" id="PR01790">
    <property type="entry name" value="SMP30FAMILY"/>
</dbReference>
<evidence type="ECO:0000256" key="2">
    <source>
        <dbReference type="PIRSR" id="PIRSR605511-1"/>
    </source>
</evidence>
<dbReference type="GO" id="GO:0005509">
    <property type="term" value="F:calcium ion binding"/>
    <property type="evidence" value="ECO:0007669"/>
    <property type="project" value="TreeGrafter"/>
</dbReference>
<feature type="binding site" evidence="3">
    <location>
        <position position="33"/>
    </location>
    <ligand>
        <name>a divalent metal cation</name>
        <dbReference type="ChEBI" id="CHEBI:60240"/>
    </ligand>
</feature>
<accession>A0A7Z0CIY5</accession>
<feature type="binding site" evidence="3">
    <location>
        <position position="121"/>
    </location>
    <ligand>
        <name>substrate</name>
    </ligand>
</feature>
<feature type="region of interest" description="Disordered" evidence="4">
    <location>
        <begin position="1"/>
        <end position="22"/>
    </location>
</feature>
<dbReference type="Proteomes" id="UP000547973">
    <property type="component" value="Unassembled WGS sequence"/>
</dbReference>